<feature type="domain" description="PTS EIIA type-2" evidence="1">
    <location>
        <begin position="7"/>
        <end position="150"/>
    </location>
</feature>
<reference evidence="2 3" key="1">
    <citation type="submission" date="2020-12" db="EMBL/GenBank/DDBJ databases">
        <title>Sphingomonas sp.</title>
        <authorList>
            <person name="Kim M.K."/>
        </authorList>
    </citation>
    <scope>NUCLEOTIDE SEQUENCE [LARGE SCALE GENOMIC DNA]</scope>
    <source>
        <strain evidence="2 3">BT552</strain>
    </source>
</reference>
<dbReference type="InterPro" id="IPR016152">
    <property type="entry name" value="PTrfase/Anion_transptr"/>
</dbReference>
<dbReference type="PROSITE" id="PS51094">
    <property type="entry name" value="PTS_EIIA_TYPE_2"/>
    <property type="match status" value="1"/>
</dbReference>
<evidence type="ECO:0000313" key="2">
    <source>
        <dbReference type="EMBL" id="MBM6576930.1"/>
    </source>
</evidence>
<dbReference type="Gene3D" id="3.40.930.10">
    <property type="entry name" value="Mannitol-specific EII, Chain A"/>
    <property type="match status" value="1"/>
</dbReference>
<evidence type="ECO:0000259" key="1">
    <source>
        <dbReference type="PROSITE" id="PS51094"/>
    </source>
</evidence>
<dbReference type="SUPFAM" id="SSF55804">
    <property type="entry name" value="Phoshotransferase/anion transport protein"/>
    <property type="match status" value="1"/>
</dbReference>
<dbReference type="PANTHER" id="PTHR47738">
    <property type="entry name" value="PTS SYSTEM FRUCTOSE-LIKE EIIA COMPONENT-RELATED"/>
    <property type="match status" value="1"/>
</dbReference>
<dbReference type="PROSITE" id="PS00372">
    <property type="entry name" value="PTS_EIIA_TYPE_2_HIS"/>
    <property type="match status" value="1"/>
</dbReference>
<dbReference type="InterPro" id="IPR051541">
    <property type="entry name" value="PTS_SugarTrans_NitroReg"/>
</dbReference>
<dbReference type="CDD" id="cd00211">
    <property type="entry name" value="PTS_IIA_fru"/>
    <property type="match status" value="1"/>
</dbReference>
<comment type="caution">
    <text evidence="2">The sequence shown here is derived from an EMBL/GenBank/DDBJ whole genome shotgun (WGS) entry which is preliminary data.</text>
</comment>
<dbReference type="Pfam" id="PF00359">
    <property type="entry name" value="PTS_EIIA_2"/>
    <property type="match status" value="1"/>
</dbReference>
<organism evidence="2 3">
    <name type="scientific">Sphingomonas longa</name>
    <dbReference type="NCBI Taxonomy" id="2778730"/>
    <lineage>
        <taxon>Bacteria</taxon>
        <taxon>Pseudomonadati</taxon>
        <taxon>Pseudomonadota</taxon>
        <taxon>Alphaproteobacteria</taxon>
        <taxon>Sphingomonadales</taxon>
        <taxon>Sphingomonadaceae</taxon>
        <taxon>Sphingomonas</taxon>
    </lineage>
</organism>
<protein>
    <submittedName>
        <fullName evidence="2">PTS sugar transporter subunit IIA</fullName>
    </submittedName>
</protein>
<keyword evidence="3" id="KW-1185">Reference proteome</keyword>
<dbReference type="EMBL" id="JAFEMC010000003">
    <property type="protein sequence ID" value="MBM6576930.1"/>
    <property type="molecule type" value="Genomic_DNA"/>
</dbReference>
<accession>A0ABS2D7M6</accession>
<gene>
    <name evidence="2" type="ORF">ILT43_11135</name>
</gene>
<dbReference type="Proteomes" id="UP000763641">
    <property type="component" value="Unassembled WGS sequence"/>
</dbReference>
<evidence type="ECO:0000313" key="3">
    <source>
        <dbReference type="Proteomes" id="UP000763641"/>
    </source>
</evidence>
<name>A0ABS2D7M6_9SPHN</name>
<keyword evidence="2" id="KW-0813">Transport</keyword>
<dbReference type="PANTHER" id="PTHR47738:SF1">
    <property type="entry name" value="NITROGEN REGULATORY PROTEIN"/>
    <property type="match status" value="1"/>
</dbReference>
<keyword evidence="2" id="KW-0762">Sugar transport</keyword>
<sequence>MITDFSDLLRPDAVATGWNTATKKALFQQVANSFEILRVGDARTIADRLAEREKLGSTGFGGGVAIPHAKLPDLAAPTGLFVRLSQAIDFQAVDNLPVDLVFVLLSPVDAGSDHLKALARVSRRLRDRSFLGKLRGAGSRDALYALFTADESRHAA</sequence>
<dbReference type="InterPro" id="IPR002178">
    <property type="entry name" value="PTS_EIIA_type-2_dom"/>
</dbReference>
<proteinExistence type="predicted"/>